<dbReference type="SUPFAM" id="SSF117892">
    <property type="entry name" value="Band 7/SPFH domain"/>
    <property type="match status" value="1"/>
</dbReference>
<feature type="transmembrane region" description="Helical" evidence="1">
    <location>
        <begin position="5"/>
        <end position="25"/>
    </location>
</feature>
<dbReference type="EMBL" id="LCIT01000015">
    <property type="protein sequence ID" value="KKT62223.1"/>
    <property type="molecule type" value="Genomic_DNA"/>
</dbReference>
<evidence type="ECO:0000313" key="3">
    <source>
        <dbReference type="EMBL" id="KKT62223.1"/>
    </source>
</evidence>
<gene>
    <name evidence="3" type="ORF">UW55_C0015G0011</name>
</gene>
<evidence type="ECO:0000259" key="2">
    <source>
        <dbReference type="Pfam" id="PF01145"/>
    </source>
</evidence>
<reference evidence="3 4" key="1">
    <citation type="journal article" date="2015" name="Nature">
        <title>rRNA introns, odd ribosomes, and small enigmatic genomes across a large radiation of phyla.</title>
        <authorList>
            <person name="Brown C.T."/>
            <person name="Hug L.A."/>
            <person name="Thomas B.C."/>
            <person name="Sharon I."/>
            <person name="Castelle C.J."/>
            <person name="Singh A."/>
            <person name="Wilkins M.J."/>
            <person name="Williams K.H."/>
            <person name="Banfield J.F."/>
        </authorList>
    </citation>
    <scope>NUCLEOTIDE SEQUENCE [LARGE SCALE GENOMIC DNA]</scope>
</reference>
<keyword evidence="1" id="KW-0812">Transmembrane</keyword>
<proteinExistence type="predicted"/>
<organism evidence="3 4">
    <name type="scientific">Candidatus Giovannonibacteria bacterium GW2011_GWA2_44_26</name>
    <dbReference type="NCBI Taxonomy" id="1618648"/>
    <lineage>
        <taxon>Bacteria</taxon>
        <taxon>Candidatus Giovannoniibacteriota</taxon>
    </lineage>
</organism>
<dbReference type="Gene3D" id="3.30.479.30">
    <property type="entry name" value="Band 7 domain"/>
    <property type="match status" value="1"/>
</dbReference>
<feature type="domain" description="Band 7" evidence="2">
    <location>
        <begin position="307"/>
        <end position="474"/>
    </location>
</feature>
<keyword evidence="1" id="KW-0472">Membrane</keyword>
<evidence type="ECO:0000313" key="4">
    <source>
        <dbReference type="Proteomes" id="UP000033945"/>
    </source>
</evidence>
<name>A0A0G1ITC8_9BACT</name>
<protein>
    <submittedName>
        <fullName evidence="3">Band 7 protein</fullName>
    </submittedName>
</protein>
<dbReference type="InterPro" id="IPR036013">
    <property type="entry name" value="Band_7/SPFH_dom_sf"/>
</dbReference>
<comment type="caution">
    <text evidence="3">The sequence shown here is derived from an EMBL/GenBank/DDBJ whole genome shotgun (WGS) entry which is preliminary data.</text>
</comment>
<accession>A0A0G1ITC8</accession>
<dbReference type="InterPro" id="IPR001107">
    <property type="entry name" value="Band_7"/>
</dbReference>
<keyword evidence="1" id="KW-1133">Transmembrane helix</keyword>
<dbReference type="Pfam" id="PF01145">
    <property type="entry name" value="Band_7"/>
    <property type="match status" value="1"/>
</dbReference>
<dbReference type="Proteomes" id="UP000033945">
    <property type="component" value="Unassembled WGS sequence"/>
</dbReference>
<dbReference type="AlphaFoldDB" id="A0A0G1ITC8"/>
<evidence type="ECO:0000256" key="1">
    <source>
        <dbReference type="SAM" id="Phobius"/>
    </source>
</evidence>
<sequence>MESIILFSVVLLVFGVLIVVVNFTYVEPDEYINAEWRFPFSPTVSGGHFIATGWQQGIRAKIYGPGWHFIFLVGLFGKITRHDLVKIPKGKFAKVFAKDGKRLPVGKVISEKNVECANFTDGDAFLLGGGERGFQLAMVPSGTWTMNEALFDFIFVDSTEVSAVSEKYKDPATGEEKERLRAQMGIINSFIGKEIPEDQKGKRIIAPKPEFLAGDGHQNFQDASAFLRGGGAEGIQEELVFTGKFFINDSAFSVQVVLAPFVPQGFVGVLISNVGDDPTDEEKEYVGEKKGGNAVFILKDEVIDKRGILSKVRGPGDHFLHPVANRLILVDTTPRSVLLDGSRDEFDKVNIVTSDGFTVPMQAELVFKTIPKNAPKVIALARSIEELEEDVIAPFVDDIAKRVASKKAIKELFSGREEIRQEIENALKGELENNFYIEISSFRIIKLDFESSPDAEVRTFANLMARVANAAQEQLTIAAETDVAVKSIELERNKALANRQDIIVTAELRATAAESNKQAIATVSDVLAEFVGKLPNNFPAQIAGILGVEPGNFVGSLASWINSLAKKNEGEGQKKIS</sequence>